<sequence>MVYVIQGTAQQIFKACNQEWVLRVNYDAVVPETRFLGSKQEADEYIRRLHSLKQKPNNIPDGLSAAHLILIMGASSQPLKVVGEQFDDYETQRVRKDFAFINNHQELCGLVLYYRKDNPAQWLLGLMKNTHLAPDQQQVVLLSSVDLQLYFNSAESNLEVAKVDVVNNPLFTQIHYPFIQRQLKQLIKNGSDEIDLNAPSIDALVRSIQLNNPDANCGTSSKASELILHYNLVLSAEMLHDVLEKPDGLRKQLEAATLKNDPQYNKNLLQMIVLFYEEELLEEHSKLLHDHHFIENLGTLLWDPVQFWVLPALRNKAYDMELVRLIVSKESYFHAFAVLVRLEITQDVPLLFKDPNKLAQLEYINTLVDADCRSLCLIFWAKGNYSLLQLQEIVEQTRHYPLLASTLVALDQTKRIINIKELRKCIFKPLLHMQKSILHHFAGEFAQYHLKKSELIKLNEHELEELAHCFSLLKQTAITESDIYCWTLMTNHQGQILRLFLPQLAQVENIEYRKTLINLLYNGLQHGVVSQGKALLAITDNHLFSLASQLHQRFICVNQMQRLGFSHEVIALAGDGETHAGDRFRQVILNVEEECKGIHERLRKSSADRDKVSAWQRVDEHYRKTLYSIAYQGITHPGRDIKQQIKKAEKRVLDIIDPEIKSLIHQLLVIIANTVISLLSLGVANCIKEQNTGNYWFFNQTKSGEKLRSLNKEISFLVAHPEAEIPQLK</sequence>
<evidence type="ECO:0000313" key="1">
    <source>
        <dbReference type="EMBL" id="KTD79705.1"/>
    </source>
</evidence>
<dbReference type="Proteomes" id="UP000054662">
    <property type="component" value="Unassembled WGS sequence"/>
</dbReference>
<dbReference type="EMBL" id="LNZC01000012">
    <property type="protein sequence ID" value="KTD79705.1"/>
    <property type="molecule type" value="Genomic_DNA"/>
</dbReference>
<comment type="caution">
    <text evidence="1">The sequence shown here is derived from an EMBL/GenBank/DDBJ whole genome shotgun (WGS) entry which is preliminary data.</text>
</comment>
<dbReference type="PATRIC" id="fig|45076.6.peg.1330"/>
<dbReference type="RefSeq" id="WP_238584630.1">
    <property type="nucleotide sequence ID" value="NZ_CBCRUR010000001.1"/>
</dbReference>
<evidence type="ECO:0000313" key="2">
    <source>
        <dbReference type="Proteomes" id="UP000054662"/>
    </source>
</evidence>
<protein>
    <submittedName>
        <fullName evidence="1">Uncharacterized protein</fullName>
    </submittedName>
</protein>
<accession>A0A0W1AEF2</accession>
<name>A0A0W1AEF2_9GAMM</name>
<dbReference type="AlphaFoldDB" id="A0A0W1AEF2"/>
<keyword evidence="2" id="KW-1185">Reference proteome</keyword>
<dbReference type="STRING" id="45076.Lwor_1219"/>
<organism evidence="1 2">
    <name type="scientific">Legionella worsleiensis</name>
    <dbReference type="NCBI Taxonomy" id="45076"/>
    <lineage>
        <taxon>Bacteria</taxon>
        <taxon>Pseudomonadati</taxon>
        <taxon>Pseudomonadota</taxon>
        <taxon>Gammaproteobacteria</taxon>
        <taxon>Legionellales</taxon>
        <taxon>Legionellaceae</taxon>
        <taxon>Legionella</taxon>
    </lineage>
</organism>
<proteinExistence type="predicted"/>
<gene>
    <name evidence="1" type="ORF">Lwor_1219</name>
</gene>
<reference evidence="1 2" key="1">
    <citation type="submission" date="2015-11" db="EMBL/GenBank/DDBJ databases">
        <title>Genomic analysis of 38 Legionella species identifies large and diverse effector repertoires.</title>
        <authorList>
            <person name="Burstein D."/>
            <person name="Amaro F."/>
            <person name="Zusman T."/>
            <person name="Lifshitz Z."/>
            <person name="Cohen O."/>
            <person name="Gilbert J.A."/>
            <person name="Pupko T."/>
            <person name="Shuman H.A."/>
            <person name="Segal G."/>
        </authorList>
    </citation>
    <scope>NUCLEOTIDE SEQUENCE [LARGE SCALE GENOMIC DNA]</scope>
    <source>
        <strain evidence="1 2">ATCC 49508</strain>
    </source>
</reference>